<keyword evidence="15" id="KW-1185">Reference proteome</keyword>
<keyword evidence="3 10" id="KW-1134">Transmembrane beta strand</keyword>
<feature type="domain" description="TonB-dependent receptor plug" evidence="13">
    <location>
        <begin position="73"/>
        <end position="180"/>
    </location>
</feature>
<dbReference type="InterPro" id="IPR000531">
    <property type="entry name" value="Beta-barrel_TonB"/>
</dbReference>
<comment type="subcellular location">
    <subcellularLocation>
        <location evidence="1 10">Cell outer membrane</location>
        <topology evidence="1 10">Multi-pass membrane protein</topology>
    </subcellularLocation>
</comment>
<dbReference type="InterPro" id="IPR037066">
    <property type="entry name" value="Plug_dom_sf"/>
</dbReference>
<dbReference type="PANTHER" id="PTHR30069:SF53">
    <property type="entry name" value="COLICIN I RECEPTOR-RELATED"/>
    <property type="match status" value="1"/>
</dbReference>
<evidence type="ECO:0000256" key="6">
    <source>
        <dbReference type="ARBA" id="ARBA00023065"/>
    </source>
</evidence>
<sequence>MPASRDSSRTLPCDGRPAGSTPFARRDFILRHTRTLATLLAFSALHAAPARAEEDAADGNIIVTAFRTPVAQEQNASSVTVLDEAAIIQAQPIAVTDILLRTPGVSLSRNGGYGTATSLRVRGADAGQTVMVIDGMRLADPSATSGGYGFTNLFLDDIDRIEILRGPQSILWGSDAIGGVVNVTTRRPQKALEGSAAFETGTHETVSARAGVGGTSEAIDWRLAGSTFTTNGISARANGTEDDGYSRQAASGTATIRLAPGVALDLRGYWSDASNDFDAFNGDSAAFGTTQEWSGYAGLNFALFDGKLSNRVAVLQTETDRRNYDPARSIRQLTFDAHGRVRRWEYQGTYHAADQLAVVFGAEREEQRMTTASPGNNTTPYALVPQKADTNSVYGQVRFMPLTGLTLNAGGRYDHQSRFGGDTVFSAGAAFTPNEGATILRASYDEGYKAPSLYQLFSDYGVADLGPEKAKGWEIAAEHSFGNIFHASAAWFQRDTDNLIDFAYCPTSGAQPDVCFIPGTTVTRFGYYANVKESRARGLELTGSARWRVLFLDGNYSWIKAEDRSDDAAFQGRQLARVPRHLANVEGGIDLPSGLRASVAARYSGRSFNSASSTEVLEDYWLVDLRAQWHVAEALTLQARVENVGDKDYQTVSGYSSLGRTVYVGLRSRF</sequence>
<dbReference type="EMBL" id="FXUI01000011">
    <property type="protein sequence ID" value="SMP78395.1"/>
    <property type="molecule type" value="Genomic_DNA"/>
</dbReference>
<evidence type="ECO:0000256" key="5">
    <source>
        <dbReference type="ARBA" id="ARBA00022729"/>
    </source>
</evidence>
<evidence type="ECO:0000256" key="2">
    <source>
        <dbReference type="ARBA" id="ARBA00022448"/>
    </source>
</evidence>
<evidence type="ECO:0000313" key="14">
    <source>
        <dbReference type="EMBL" id="SMP78395.1"/>
    </source>
</evidence>
<comment type="similarity">
    <text evidence="10 11">Belongs to the TonB-dependent receptor family.</text>
</comment>
<keyword evidence="7 11" id="KW-0798">TonB box</keyword>
<feature type="domain" description="TonB-dependent receptor-like beta-barrel" evidence="12">
    <location>
        <begin position="233"/>
        <end position="644"/>
    </location>
</feature>
<evidence type="ECO:0000256" key="1">
    <source>
        <dbReference type="ARBA" id="ARBA00004571"/>
    </source>
</evidence>
<dbReference type="SUPFAM" id="SSF56935">
    <property type="entry name" value="Porins"/>
    <property type="match status" value="1"/>
</dbReference>
<evidence type="ECO:0000256" key="8">
    <source>
        <dbReference type="ARBA" id="ARBA00023136"/>
    </source>
</evidence>
<keyword evidence="8 10" id="KW-0472">Membrane</keyword>
<evidence type="ECO:0000259" key="13">
    <source>
        <dbReference type="Pfam" id="PF07715"/>
    </source>
</evidence>
<dbReference type="InterPro" id="IPR036942">
    <property type="entry name" value="Beta-barrel_TonB_sf"/>
</dbReference>
<dbReference type="InterPro" id="IPR039426">
    <property type="entry name" value="TonB-dep_rcpt-like"/>
</dbReference>
<dbReference type="CDD" id="cd01347">
    <property type="entry name" value="ligand_gated_channel"/>
    <property type="match status" value="1"/>
</dbReference>
<evidence type="ECO:0000259" key="12">
    <source>
        <dbReference type="Pfam" id="PF00593"/>
    </source>
</evidence>
<evidence type="ECO:0000256" key="9">
    <source>
        <dbReference type="ARBA" id="ARBA00023237"/>
    </source>
</evidence>
<dbReference type="Gene3D" id="2.170.130.10">
    <property type="entry name" value="TonB-dependent receptor, plug domain"/>
    <property type="match status" value="1"/>
</dbReference>
<organism evidence="14 15">
    <name type="scientific">Novosphingobium panipatense</name>
    <dbReference type="NCBI Taxonomy" id="428991"/>
    <lineage>
        <taxon>Bacteria</taxon>
        <taxon>Pseudomonadati</taxon>
        <taxon>Pseudomonadota</taxon>
        <taxon>Alphaproteobacteria</taxon>
        <taxon>Sphingomonadales</taxon>
        <taxon>Sphingomonadaceae</taxon>
        <taxon>Novosphingobium</taxon>
    </lineage>
</organism>
<dbReference type="PANTHER" id="PTHR30069">
    <property type="entry name" value="TONB-DEPENDENT OUTER MEMBRANE RECEPTOR"/>
    <property type="match status" value="1"/>
</dbReference>
<comment type="caution">
    <text evidence="14">The sequence shown here is derived from an EMBL/GenBank/DDBJ whole genome shotgun (WGS) entry which is preliminary data.</text>
</comment>
<dbReference type="PROSITE" id="PS52016">
    <property type="entry name" value="TONB_DEPENDENT_REC_3"/>
    <property type="match status" value="1"/>
</dbReference>
<dbReference type="Gene3D" id="2.40.170.20">
    <property type="entry name" value="TonB-dependent receptor, beta-barrel domain"/>
    <property type="match status" value="1"/>
</dbReference>
<keyword evidence="9 10" id="KW-0998">Cell outer membrane</keyword>
<dbReference type="Pfam" id="PF07715">
    <property type="entry name" value="Plug"/>
    <property type="match status" value="1"/>
</dbReference>
<protein>
    <submittedName>
        <fullName evidence="14">Vitamin B12 transporter</fullName>
    </submittedName>
</protein>
<accession>A0ABY1QQW2</accession>
<keyword evidence="4 10" id="KW-0812">Transmembrane</keyword>
<evidence type="ECO:0000256" key="3">
    <source>
        <dbReference type="ARBA" id="ARBA00022452"/>
    </source>
</evidence>
<proteinExistence type="inferred from homology"/>
<evidence type="ECO:0000256" key="7">
    <source>
        <dbReference type="ARBA" id="ARBA00023077"/>
    </source>
</evidence>
<gene>
    <name evidence="14" type="ORF">SAMN06296065_11115</name>
</gene>
<evidence type="ECO:0000313" key="15">
    <source>
        <dbReference type="Proteomes" id="UP001157910"/>
    </source>
</evidence>
<evidence type="ECO:0000256" key="11">
    <source>
        <dbReference type="RuleBase" id="RU003357"/>
    </source>
</evidence>
<evidence type="ECO:0000256" key="4">
    <source>
        <dbReference type="ARBA" id="ARBA00022692"/>
    </source>
</evidence>
<keyword evidence="2 10" id="KW-0813">Transport</keyword>
<keyword evidence="6" id="KW-0406">Ion transport</keyword>
<evidence type="ECO:0000256" key="10">
    <source>
        <dbReference type="PROSITE-ProRule" id="PRU01360"/>
    </source>
</evidence>
<name>A0ABY1QQW2_9SPHN</name>
<dbReference type="Proteomes" id="UP001157910">
    <property type="component" value="Unassembled WGS sequence"/>
</dbReference>
<keyword evidence="5" id="KW-0732">Signal</keyword>
<reference evidence="14 15" key="1">
    <citation type="submission" date="2017-05" db="EMBL/GenBank/DDBJ databases">
        <authorList>
            <person name="Varghese N."/>
            <person name="Submissions S."/>
        </authorList>
    </citation>
    <scope>NUCLEOTIDE SEQUENCE [LARGE SCALE GENOMIC DNA]</scope>
    <source>
        <strain evidence="14 15">SM16</strain>
    </source>
</reference>
<dbReference type="InterPro" id="IPR012910">
    <property type="entry name" value="Plug_dom"/>
</dbReference>
<dbReference type="Pfam" id="PF00593">
    <property type="entry name" value="TonB_dep_Rec_b-barrel"/>
    <property type="match status" value="1"/>
</dbReference>